<dbReference type="InterPro" id="IPR052342">
    <property type="entry name" value="MCH/BMMD"/>
</dbReference>
<evidence type="ECO:0000259" key="2">
    <source>
        <dbReference type="Pfam" id="PF01575"/>
    </source>
</evidence>
<comment type="caution">
    <text evidence="3">The sequence shown here is derived from an EMBL/GenBank/DDBJ whole genome shotgun (WGS) entry which is preliminary data.</text>
</comment>
<evidence type="ECO:0000313" key="3">
    <source>
        <dbReference type="EMBL" id="RNI19534.1"/>
    </source>
</evidence>
<dbReference type="OrthoDB" id="9796589at2"/>
<dbReference type="AlphaFoldDB" id="A0A3M9M1V8"/>
<comment type="similarity">
    <text evidence="1">Belongs to the enoyl-CoA hydratase/isomerase family.</text>
</comment>
<evidence type="ECO:0000256" key="1">
    <source>
        <dbReference type="ARBA" id="ARBA00005254"/>
    </source>
</evidence>
<evidence type="ECO:0000313" key="4">
    <source>
        <dbReference type="Proteomes" id="UP000271678"/>
    </source>
</evidence>
<keyword evidence="4" id="KW-1185">Reference proteome</keyword>
<gene>
    <name evidence="3" type="ORF">EFY87_17040</name>
</gene>
<proteinExistence type="inferred from homology"/>
<dbReference type="Proteomes" id="UP000271678">
    <property type="component" value="Unassembled WGS sequence"/>
</dbReference>
<accession>A0A3M9M1V8</accession>
<dbReference type="InterPro" id="IPR029069">
    <property type="entry name" value="HotDog_dom_sf"/>
</dbReference>
<dbReference type="PANTHER" id="PTHR43664">
    <property type="entry name" value="MONOAMINE OXIDASE-RELATED"/>
    <property type="match status" value="1"/>
</dbReference>
<feature type="domain" description="MaoC-like" evidence="2">
    <location>
        <begin position="18"/>
        <end position="119"/>
    </location>
</feature>
<dbReference type="SUPFAM" id="SSF54637">
    <property type="entry name" value="Thioesterase/thiol ester dehydrase-isomerase"/>
    <property type="match status" value="1"/>
</dbReference>
<organism evidence="3 4">
    <name type="scientific">Flexivirga caeni</name>
    <dbReference type="NCBI Taxonomy" id="2294115"/>
    <lineage>
        <taxon>Bacteria</taxon>
        <taxon>Bacillati</taxon>
        <taxon>Actinomycetota</taxon>
        <taxon>Actinomycetes</taxon>
        <taxon>Micrococcales</taxon>
        <taxon>Dermacoccaceae</taxon>
        <taxon>Flexivirga</taxon>
    </lineage>
</organism>
<dbReference type="PANTHER" id="PTHR43664:SF1">
    <property type="entry name" value="BETA-METHYLMALYL-COA DEHYDRATASE"/>
    <property type="match status" value="1"/>
</dbReference>
<sequence>MTQHTRSPAEWFFEDFEEGQVFRTQGRTITDADLVTFAGWSWDTNPVHTDAEHSASGRYGEPIAHGALGLSVALGLASRLGIFESCSIALLGIDGWRFEHPIVAGDTVHCAVRITSVRATSSGEAGILDREFVLTNQHGTVVQRGNIGLMVARHPAG</sequence>
<protein>
    <submittedName>
        <fullName evidence="3">Dehydratase</fullName>
    </submittedName>
</protein>
<dbReference type="Pfam" id="PF01575">
    <property type="entry name" value="MaoC_dehydratas"/>
    <property type="match status" value="1"/>
</dbReference>
<dbReference type="RefSeq" id="WP_123272682.1">
    <property type="nucleotide sequence ID" value="NZ_RJJQ01000020.1"/>
</dbReference>
<dbReference type="Gene3D" id="3.10.129.10">
    <property type="entry name" value="Hotdog Thioesterase"/>
    <property type="match status" value="1"/>
</dbReference>
<dbReference type="EMBL" id="RJJQ01000020">
    <property type="protein sequence ID" value="RNI19534.1"/>
    <property type="molecule type" value="Genomic_DNA"/>
</dbReference>
<name>A0A3M9M1V8_9MICO</name>
<dbReference type="InterPro" id="IPR002539">
    <property type="entry name" value="MaoC-like_dom"/>
</dbReference>
<reference evidence="3 4" key="1">
    <citation type="submission" date="2018-11" db="EMBL/GenBank/DDBJ databases">
        <title>Draft genome of Simplicispira Flexivirga sp. BO-16.</title>
        <authorList>
            <person name="Im W.T."/>
        </authorList>
    </citation>
    <scope>NUCLEOTIDE SEQUENCE [LARGE SCALE GENOMIC DNA]</scope>
    <source>
        <strain evidence="3 4">BO-16</strain>
    </source>
</reference>